<comment type="caution">
    <text evidence="1">The sequence shown here is derived from an EMBL/GenBank/DDBJ whole genome shotgun (WGS) entry which is preliminary data.</text>
</comment>
<evidence type="ECO:0000313" key="1">
    <source>
        <dbReference type="EMBL" id="KAJ9560850.1"/>
    </source>
</evidence>
<sequence>MGKIGKKCKSDPERFRFREPYSFAPRGVKFLEDSCFLADFALEFRSLAPRSRLLQVNQPPLPLIPVTRSKVVSRRKIAWIAWSNILASIDKGGLSDGSLRAQHLSLLIRWWWRFITEEVVSSLHRARRELNFISSTAKIPRNIIKAQKEFEKVNIPIASWFQISEGREGDSNQVSWALDSSGLFLVASLRTAFDDFFLKTGKQLGGLIIKCFHLNRTLSAEALLSPPLRVRFVTKAMTQRNTCSSTAQMLLEICRWWGVSCGSIFNIGQLFEWCYQLDLPLQAKKGFVWVFYAYLWSVWSFRNSKTFPAQRPNKESLAFCQLQAFSFFWFKNRAKNISLANRWIDLCSNPISCL</sequence>
<proteinExistence type="predicted"/>
<dbReference type="PANTHER" id="PTHR33116">
    <property type="entry name" value="REVERSE TRANSCRIPTASE ZINC-BINDING DOMAIN-CONTAINING PROTEIN-RELATED-RELATED"/>
    <property type="match status" value="1"/>
</dbReference>
<dbReference type="PANTHER" id="PTHR33116:SF78">
    <property type="entry name" value="OS12G0587133 PROTEIN"/>
    <property type="match status" value="1"/>
</dbReference>
<evidence type="ECO:0000313" key="2">
    <source>
        <dbReference type="Proteomes" id="UP001172457"/>
    </source>
</evidence>
<keyword evidence="2" id="KW-1185">Reference proteome</keyword>
<name>A0AA38TH50_9ASTR</name>
<protein>
    <submittedName>
        <fullName evidence="1">Uncharacterized protein</fullName>
    </submittedName>
</protein>
<dbReference type="AlphaFoldDB" id="A0AA38TH50"/>
<dbReference type="Proteomes" id="UP001172457">
    <property type="component" value="Chromosome 2"/>
</dbReference>
<organism evidence="1 2">
    <name type="scientific">Centaurea solstitialis</name>
    <name type="common">yellow star-thistle</name>
    <dbReference type="NCBI Taxonomy" id="347529"/>
    <lineage>
        <taxon>Eukaryota</taxon>
        <taxon>Viridiplantae</taxon>
        <taxon>Streptophyta</taxon>
        <taxon>Embryophyta</taxon>
        <taxon>Tracheophyta</taxon>
        <taxon>Spermatophyta</taxon>
        <taxon>Magnoliopsida</taxon>
        <taxon>eudicotyledons</taxon>
        <taxon>Gunneridae</taxon>
        <taxon>Pentapetalae</taxon>
        <taxon>asterids</taxon>
        <taxon>campanulids</taxon>
        <taxon>Asterales</taxon>
        <taxon>Asteraceae</taxon>
        <taxon>Carduoideae</taxon>
        <taxon>Cardueae</taxon>
        <taxon>Centaureinae</taxon>
        <taxon>Centaurea</taxon>
    </lineage>
</organism>
<accession>A0AA38TH50</accession>
<reference evidence="1" key="1">
    <citation type="submission" date="2023-03" db="EMBL/GenBank/DDBJ databases">
        <title>Chromosome-scale reference genome and RAD-based genetic map of yellow starthistle (Centaurea solstitialis) reveal putative structural variation and QTLs associated with invader traits.</title>
        <authorList>
            <person name="Reatini B."/>
            <person name="Cang F.A."/>
            <person name="Jiang Q."/>
            <person name="Mckibben M.T.W."/>
            <person name="Barker M.S."/>
            <person name="Rieseberg L.H."/>
            <person name="Dlugosch K.M."/>
        </authorList>
    </citation>
    <scope>NUCLEOTIDE SEQUENCE</scope>
    <source>
        <strain evidence="1">CAN-66</strain>
        <tissue evidence="1">Leaf</tissue>
    </source>
</reference>
<gene>
    <name evidence="1" type="ORF">OSB04_006010</name>
</gene>
<dbReference type="EMBL" id="JARYMX010000002">
    <property type="protein sequence ID" value="KAJ9560850.1"/>
    <property type="molecule type" value="Genomic_DNA"/>
</dbReference>